<dbReference type="Gene3D" id="3.40.50.10140">
    <property type="entry name" value="Toll/interleukin-1 receptor homology (TIR) domain"/>
    <property type="match status" value="1"/>
</dbReference>
<dbReference type="InterPro" id="IPR011050">
    <property type="entry name" value="Pectin_lyase_fold/virulence"/>
</dbReference>
<feature type="transmembrane region" description="Helical" evidence="2">
    <location>
        <begin position="1055"/>
        <end position="1072"/>
    </location>
</feature>
<feature type="region of interest" description="Disordered" evidence="1">
    <location>
        <begin position="1"/>
        <end position="101"/>
    </location>
</feature>
<protein>
    <recommendedName>
        <fullName evidence="3">TIR domain-containing protein</fullName>
    </recommendedName>
</protein>
<dbReference type="InterPro" id="IPR000157">
    <property type="entry name" value="TIR_dom"/>
</dbReference>
<sequence length="1554" mass="164828">MSENARPPDPPTSPNVVTNKAPALKPVTKKAPALKPVTGAAEEPAPAGDADWAASAAKEFPAEEPVPAGIADWTTPSNPRRKKRRKKGRKGASAPIVRTKSTPVGGSNGFGCLLGTDGNEGILGGTGKGATVDVETTTIITPEGSAAGRFSWPKSYNLLRLFGMLALLCLGAGFAHSSCSATAALLSSQRNDSPWPTSPLATVAKPLTPASPNGFCEVGGNDTSSFATIASTDSAPANHPGGRDEGRSWEALINEIGEAVGEPLHLIGEPLASVKEIYEKQPAEADLETVPASRNSMERKGEPEIDLVGSVYSNRTGIIARGRDIVWPVNDTSPELRPADAGKPGMLEVRKLVETGLGAPVASMHAGGEWRANDGLTDASRVPTKDLFLQRCQAIEPLLAATLEEPAWPAEVSTVADSNAVESDIFSVPSVCADWQPHCAALAWHVEPRHALRHALTDERSKTDKPPTGPPADERSIELPSPFHFPFTSGTSSSAPGRARQRGQLWAALFLLLGACWCGVLLSNGGVVYAWSSGAVSIIGSAVTSCSAGYSGGVVYAYDSGAVSLTGSTVSGCSANNGGVVYAYNSGAVSIISSNLTSCSASYNGGGVYAIGSGAVSISGSTVSGCSATDGGVVYAIGSGAVSIIGSAVTGCSAGSDGGVVYANDNSGAVSIIGTTVTSCSASYYNGGVVFAQYSGVVSIIGSNVSGCSAGFYGGVVYASNSEPLSIAGIDFIDNRADGSGSVLFLSNTPSSISDASFTGNTAGDDNDGATIETVNSPINWDCRLGSWMPRKGSFFGDFSVGFQPKFKILVSFYQIAATLGPVYGVRLHEDFTRWTDFMDAISLDLIGLTYPDACIGSMGDRLLLAGLWPILSIMLGGAALACCALAEWLLSGRADALRRDLVRATLRRLLYWAILVAYLVLPSVSRSIFKARQCESFNVDDLTGDRRSYLVADLDVLCSAADDEYSGLDAYFWAFFVLWPVLVPLAFLALLLSIRSEVRAQRVRATARASRFLWRDYDPRFLFWEVVDLGRKLFLASLVLFIQTDDGSSKLLRLFVASVVSALYLAALALARPFRRDDDLYLACTANLLLSCCFISGMVIQLCESAAYEDMCKALVGFESARGASEFVIALTAAMLAASLLVVLFKTISAVRMPTIRLSSSGRHPVLELSPECHFHGFISHCWGTGQDQTHTVVRQLQLLLPGVRIWLDVDNLEDVGRLEESVRDATTFLVFLSAGYFKSFNCRRELYAALGSNRPFIPIQEADVDKGGASIEALKAECREHCVETAPPAYPSYSGPSEMLARVFEATPPIVWVRVNAFQLESLKAVALRMLLHSPYYASRPAELADGVMVPGQAGPVAFSGPVTILVCRDNEGAVGIARELKTAAREGRGSTASAETVTIRDAEEALEGVNAAPLSGHVVFLLYLNDKTFLDAGGAVARLVQAAMDRRIAIAMVHEQDPTCGGVPFRNFFQQTPQVLLQQPYKLFDTVAVPLYPAPEHRSVSLRLVLSSMGAVPCDAGPLQRRWQLLRRRIAVARLVRGHPAEPRQQPVVQP</sequence>
<feature type="transmembrane region" description="Helical" evidence="2">
    <location>
        <begin position="1128"/>
        <end position="1149"/>
    </location>
</feature>
<evidence type="ECO:0000313" key="5">
    <source>
        <dbReference type="Proteomes" id="UP000013827"/>
    </source>
</evidence>
<evidence type="ECO:0000256" key="1">
    <source>
        <dbReference type="SAM" id="MobiDB-lite"/>
    </source>
</evidence>
<keyword evidence="2" id="KW-0472">Membrane</keyword>
<feature type="region of interest" description="Disordered" evidence="1">
    <location>
        <begin position="454"/>
        <end position="475"/>
    </location>
</feature>
<keyword evidence="2" id="KW-1133">Transmembrane helix</keyword>
<feature type="compositionally biased region" description="Basic residues" evidence="1">
    <location>
        <begin position="79"/>
        <end position="90"/>
    </location>
</feature>
<dbReference type="GeneID" id="17250401"/>
<feature type="transmembrane region" description="Helical" evidence="2">
    <location>
        <begin position="868"/>
        <end position="890"/>
    </location>
</feature>
<feature type="compositionally biased region" description="Low complexity" evidence="1">
    <location>
        <begin position="39"/>
        <end position="57"/>
    </location>
</feature>
<feature type="transmembrane region" description="Helical" evidence="2">
    <location>
        <begin position="505"/>
        <end position="531"/>
    </location>
</feature>
<dbReference type="KEGG" id="ehx:EMIHUDRAFT_107847"/>
<dbReference type="SUPFAM" id="SSF52200">
    <property type="entry name" value="Toll/Interleukin receptor TIR domain"/>
    <property type="match status" value="1"/>
</dbReference>
<dbReference type="Proteomes" id="UP000013827">
    <property type="component" value="Unassembled WGS sequence"/>
</dbReference>
<dbReference type="Pfam" id="PF13676">
    <property type="entry name" value="TIR_2"/>
    <property type="match status" value="1"/>
</dbReference>
<proteinExistence type="predicted"/>
<dbReference type="HOGENOM" id="CLU_001109_0_0_1"/>
<evidence type="ECO:0000256" key="2">
    <source>
        <dbReference type="SAM" id="Phobius"/>
    </source>
</evidence>
<feature type="transmembrane region" description="Helical" evidence="2">
    <location>
        <begin position="971"/>
        <end position="995"/>
    </location>
</feature>
<dbReference type="RefSeq" id="XP_005756668.1">
    <property type="nucleotide sequence ID" value="XM_005756611.1"/>
</dbReference>
<keyword evidence="2" id="KW-0812">Transmembrane</keyword>
<feature type="compositionally biased region" description="Basic and acidic residues" evidence="1">
    <location>
        <begin position="454"/>
        <end position="465"/>
    </location>
</feature>
<dbReference type="SUPFAM" id="SSF51126">
    <property type="entry name" value="Pectin lyase-like"/>
    <property type="match status" value="1"/>
</dbReference>
<dbReference type="InterPro" id="IPR035897">
    <property type="entry name" value="Toll_tir_struct_dom_sf"/>
</dbReference>
<evidence type="ECO:0000313" key="4">
    <source>
        <dbReference type="EnsemblProtists" id="EOD04239"/>
    </source>
</evidence>
<keyword evidence="5" id="KW-1185">Reference proteome</keyword>
<dbReference type="EnsemblProtists" id="EOD04239">
    <property type="protein sequence ID" value="EOD04239"/>
    <property type="gene ID" value="EMIHUDRAFT_107847"/>
</dbReference>
<feature type="transmembrane region" description="Helical" evidence="2">
    <location>
        <begin position="1081"/>
        <end position="1101"/>
    </location>
</feature>
<evidence type="ECO:0000259" key="3">
    <source>
        <dbReference type="Pfam" id="PF13676"/>
    </source>
</evidence>
<name>A0A0D3HZ04_EMIH1</name>
<reference evidence="5" key="1">
    <citation type="journal article" date="2013" name="Nature">
        <title>Pan genome of the phytoplankton Emiliania underpins its global distribution.</title>
        <authorList>
            <person name="Read B.A."/>
            <person name="Kegel J."/>
            <person name="Klute M.J."/>
            <person name="Kuo A."/>
            <person name="Lefebvre S.C."/>
            <person name="Maumus F."/>
            <person name="Mayer C."/>
            <person name="Miller J."/>
            <person name="Monier A."/>
            <person name="Salamov A."/>
            <person name="Young J."/>
            <person name="Aguilar M."/>
            <person name="Claverie J.M."/>
            <person name="Frickenhaus S."/>
            <person name="Gonzalez K."/>
            <person name="Herman E.K."/>
            <person name="Lin Y.C."/>
            <person name="Napier J."/>
            <person name="Ogata H."/>
            <person name="Sarno A.F."/>
            <person name="Shmutz J."/>
            <person name="Schroeder D."/>
            <person name="de Vargas C."/>
            <person name="Verret F."/>
            <person name="von Dassow P."/>
            <person name="Valentin K."/>
            <person name="Van de Peer Y."/>
            <person name="Wheeler G."/>
            <person name="Dacks J.B."/>
            <person name="Delwiche C.F."/>
            <person name="Dyhrman S.T."/>
            <person name="Glockner G."/>
            <person name="John U."/>
            <person name="Richards T."/>
            <person name="Worden A.Z."/>
            <person name="Zhang X."/>
            <person name="Grigoriev I.V."/>
            <person name="Allen A.E."/>
            <person name="Bidle K."/>
            <person name="Borodovsky M."/>
            <person name="Bowler C."/>
            <person name="Brownlee C."/>
            <person name="Cock J.M."/>
            <person name="Elias M."/>
            <person name="Gladyshev V.N."/>
            <person name="Groth M."/>
            <person name="Guda C."/>
            <person name="Hadaegh A."/>
            <person name="Iglesias-Rodriguez M.D."/>
            <person name="Jenkins J."/>
            <person name="Jones B.M."/>
            <person name="Lawson T."/>
            <person name="Leese F."/>
            <person name="Lindquist E."/>
            <person name="Lobanov A."/>
            <person name="Lomsadze A."/>
            <person name="Malik S.B."/>
            <person name="Marsh M.E."/>
            <person name="Mackinder L."/>
            <person name="Mock T."/>
            <person name="Mueller-Roeber B."/>
            <person name="Pagarete A."/>
            <person name="Parker M."/>
            <person name="Probert I."/>
            <person name="Quesneville H."/>
            <person name="Raines C."/>
            <person name="Rensing S.A."/>
            <person name="Riano-Pachon D.M."/>
            <person name="Richier S."/>
            <person name="Rokitta S."/>
            <person name="Shiraiwa Y."/>
            <person name="Soanes D.M."/>
            <person name="van der Giezen M."/>
            <person name="Wahlund T.M."/>
            <person name="Williams B."/>
            <person name="Wilson W."/>
            <person name="Wolfe G."/>
            <person name="Wurch L.L."/>
        </authorList>
    </citation>
    <scope>NUCLEOTIDE SEQUENCE</scope>
</reference>
<dbReference type="PaxDb" id="2903-EOD04239"/>
<dbReference type="GO" id="GO:0007165">
    <property type="term" value="P:signal transduction"/>
    <property type="evidence" value="ECO:0007669"/>
    <property type="project" value="InterPro"/>
</dbReference>
<organism evidence="4 5">
    <name type="scientific">Emiliania huxleyi (strain CCMP1516)</name>
    <dbReference type="NCBI Taxonomy" id="280463"/>
    <lineage>
        <taxon>Eukaryota</taxon>
        <taxon>Haptista</taxon>
        <taxon>Haptophyta</taxon>
        <taxon>Prymnesiophyceae</taxon>
        <taxon>Isochrysidales</taxon>
        <taxon>Noelaerhabdaceae</taxon>
        <taxon>Emiliania</taxon>
    </lineage>
</organism>
<reference evidence="4" key="2">
    <citation type="submission" date="2024-10" db="UniProtKB">
        <authorList>
            <consortium name="EnsemblProtists"/>
        </authorList>
    </citation>
    <scope>IDENTIFICATION</scope>
</reference>
<dbReference type="PANTHER" id="PTHR11319:SF35">
    <property type="entry name" value="OUTER MEMBRANE PROTEIN PMPC-RELATED"/>
    <property type="match status" value="1"/>
</dbReference>
<accession>A0A0D3HZ04</accession>
<dbReference type="eggNOG" id="ENOG502QSG1">
    <property type="taxonomic scope" value="Eukaryota"/>
</dbReference>
<dbReference type="PANTHER" id="PTHR11319">
    <property type="entry name" value="G PROTEIN-COUPLED RECEPTOR-RELATED"/>
    <property type="match status" value="1"/>
</dbReference>
<feature type="transmembrane region" description="Helical" evidence="2">
    <location>
        <begin position="910"/>
        <end position="930"/>
    </location>
</feature>
<feature type="domain" description="TIR" evidence="3">
    <location>
        <begin position="1179"/>
        <end position="1264"/>
    </location>
</feature>